<dbReference type="Gene3D" id="3.40.50.150">
    <property type="entry name" value="Vaccinia Virus protein VP39"/>
    <property type="match status" value="1"/>
</dbReference>
<dbReference type="Pfam" id="PF13489">
    <property type="entry name" value="Methyltransf_23"/>
    <property type="match status" value="1"/>
</dbReference>
<keyword evidence="1" id="KW-0175">Coiled coil</keyword>
<dbReference type="EMBL" id="BJXU01000203">
    <property type="protein sequence ID" value="GEN26271.1"/>
    <property type="molecule type" value="Genomic_DNA"/>
</dbReference>
<accession>A0A1M7LVJ9</accession>
<gene>
    <name evidence="3" type="ORF">HCU01_42200</name>
    <name evidence="4" type="ORF">SAMN05660971_03964</name>
</gene>
<organism evidence="4 5">
    <name type="scientific">Halomonas cupida</name>
    <dbReference type="NCBI Taxonomy" id="44933"/>
    <lineage>
        <taxon>Bacteria</taxon>
        <taxon>Pseudomonadati</taxon>
        <taxon>Pseudomonadota</taxon>
        <taxon>Gammaproteobacteria</taxon>
        <taxon>Oceanospirillales</taxon>
        <taxon>Halomonadaceae</taxon>
        <taxon>Halomonas</taxon>
    </lineage>
</organism>
<feature type="coiled-coil region" evidence="1">
    <location>
        <begin position="373"/>
        <end position="504"/>
    </location>
</feature>
<dbReference type="InterPro" id="IPR055259">
    <property type="entry name" value="YkvP/CgeB_Glyco_trans-like"/>
</dbReference>
<proteinExistence type="predicted"/>
<evidence type="ECO:0000259" key="2">
    <source>
        <dbReference type="Pfam" id="PF13524"/>
    </source>
</evidence>
<dbReference type="Pfam" id="PF13524">
    <property type="entry name" value="Glyco_trans_1_2"/>
    <property type="match status" value="1"/>
</dbReference>
<dbReference type="OrthoDB" id="8756565at2"/>
<dbReference type="PANTHER" id="PTHR45615">
    <property type="entry name" value="MYOSIN HEAVY CHAIN, NON-MUSCLE"/>
    <property type="match status" value="1"/>
</dbReference>
<dbReference type="PANTHER" id="PTHR45615:SF80">
    <property type="entry name" value="GRIP DOMAIN-CONTAINING PROTEIN"/>
    <property type="match status" value="1"/>
</dbReference>
<dbReference type="AlphaFoldDB" id="A0A1M7LVJ9"/>
<evidence type="ECO:0000313" key="5">
    <source>
        <dbReference type="Proteomes" id="UP000184123"/>
    </source>
</evidence>
<evidence type="ECO:0000256" key="1">
    <source>
        <dbReference type="SAM" id="Coils"/>
    </source>
</evidence>
<dbReference type="SUPFAM" id="SSF53335">
    <property type="entry name" value="S-adenosyl-L-methionine-dependent methyltransferases"/>
    <property type="match status" value="1"/>
</dbReference>
<dbReference type="CDD" id="cd02440">
    <property type="entry name" value="AdoMet_MTases"/>
    <property type="match status" value="1"/>
</dbReference>
<feature type="domain" description="Spore protein YkvP/CgeB glycosyl transferase-like" evidence="2">
    <location>
        <begin position="839"/>
        <end position="963"/>
    </location>
</feature>
<reference evidence="4 5" key="1">
    <citation type="submission" date="2016-11" db="EMBL/GenBank/DDBJ databases">
        <authorList>
            <person name="Jaros S."/>
            <person name="Januszkiewicz K."/>
            <person name="Wedrychowicz H."/>
        </authorList>
    </citation>
    <scope>NUCLEOTIDE SEQUENCE [LARGE SCALE GENOMIC DNA]</scope>
    <source>
        <strain evidence="4 5">DSM 4740</strain>
    </source>
</reference>
<name>A0A1M7LVJ9_9GAMM</name>
<dbReference type="Proteomes" id="UP000321726">
    <property type="component" value="Unassembled WGS sequence"/>
</dbReference>
<dbReference type="Gene3D" id="1.10.287.1490">
    <property type="match status" value="1"/>
</dbReference>
<dbReference type="Proteomes" id="UP000184123">
    <property type="component" value="Unassembled WGS sequence"/>
</dbReference>
<evidence type="ECO:0000313" key="4">
    <source>
        <dbReference type="EMBL" id="SHM82300.1"/>
    </source>
</evidence>
<dbReference type="InterPro" id="IPR029063">
    <property type="entry name" value="SAM-dependent_MTases_sf"/>
</dbReference>
<dbReference type="SUPFAM" id="SSF57997">
    <property type="entry name" value="Tropomyosin"/>
    <property type="match status" value="1"/>
</dbReference>
<dbReference type="STRING" id="44933.SAMN05660971_03964"/>
<dbReference type="EMBL" id="FRCA01000014">
    <property type="protein sequence ID" value="SHM82300.1"/>
    <property type="molecule type" value="Genomic_DNA"/>
</dbReference>
<sequence length="1148" mass="128605">MEKVNLEHELCDFLDELGLGGHYWLVGDNESLMQALSARMSPEALHTGVPDTSDVLGQCSVFILSSSQSELNKEFLDQLEGSDARPIIILLDDGLLPESVQDRLHTIGYKLPPVQPKQRPFYVVESIELSHKKYFDVAGYWESRYASGRNSGAGSYGRLARFKAHFLNHFVRKNEIQSVLEIGCGDGAQLSLAEYPHYTGLDISPTIIEHCSQAFAHDSSKRFHVYKPESFDPASVQSELALSLDVIYHLSNDEVYEHYLKHLFAASTRFVIIYSNASSEQGNRTGINESAGYVRFRDVLGDIEEWYPGWSLVEAVPNSYPFSAINPNNTSFADFFVFEKSSDEKLTESKTADFDRFGSNKIINTLMVFDENAKSLADDVTSANKKIDALAKEVRKLDSANKLQDSLNQANEKISALQKELGTEQKKYNELESQYTGAQQQASELEEKLNQANVQYSETQQYVGELEDKLRAAEADHQELSEQYQQLSAQHDDIAARYRAANAKYRAVCQQLYTLKSSHAYKAGLHVKDASGSVVDAVKLPARLWRLKRPNKTSSNWRINVRQGLRYIKWNIVVPAATRLGVPYHRVAHLTLPQAAQRHLDRATPGPAQQSRSVKASAGSASAPEVLFTPPSAAAQEISILGWPVPPDNGKPFVLAVMDEFTEGCFGSDLRLLQPRPDNWYGLARKYPPTMVFIESAWKGNGGSWQYRVGTYSSKPGQELQQMAGWARQEKVPTVFWNKEDPVHHDKFMEAAGLADHIFTTDQNMVDSYRKRTGNQSVHALPFAAQPALHKPAPLSGRLARSCFAGSWYGNRHAERGEAMKWLLASANKHGLDIFDRNHGTGIFPFPAEYQDGIRGSLPYLELCKEYPRYRVFLNVNSVTDSPTMFSRRVFELMACGTPVVSTYARGIDELFESDAVWMVNSEKEAEEAIHTLLNDDAEWRRRSLAGIREVFSGHTYAHRLNSVFETIGSDERIETAPELLLVARADHRTEVDQLLSFAGGQHYRNFRLLIESSAVSSSGMGTTPEKVELVTAEQLAEAVEQSEQNGYQAVGRVSSSHGYGTYFLQDLVNAMSYQPEADGWAKACNEDAFAYDVETRLAATIWRPKAFQREWLSSEDRSLSSSNLFCTDTDEFSADQSQGNRGKLQDA</sequence>
<keyword evidence="6" id="KW-1185">Reference proteome</keyword>
<evidence type="ECO:0000313" key="6">
    <source>
        <dbReference type="Proteomes" id="UP000321726"/>
    </source>
</evidence>
<dbReference type="RefSeq" id="WP_073436943.1">
    <property type="nucleotide sequence ID" value="NZ_BJXU01000203.1"/>
</dbReference>
<dbReference type="Gene3D" id="3.40.50.2000">
    <property type="entry name" value="Glycogen Phosphorylase B"/>
    <property type="match status" value="1"/>
</dbReference>
<protein>
    <recommendedName>
        <fullName evidence="2">Spore protein YkvP/CgeB glycosyl transferase-like domain-containing protein</fullName>
    </recommendedName>
</protein>
<evidence type="ECO:0000313" key="3">
    <source>
        <dbReference type="EMBL" id="GEN26271.1"/>
    </source>
</evidence>
<dbReference type="SUPFAM" id="SSF53756">
    <property type="entry name" value="UDP-Glycosyltransferase/glycogen phosphorylase"/>
    <property type="match status" value="1"/>
</dbReference>
<reference evidence="3 6" key="2">
    <citation type="submission" date="2019-07" db="EMBL/GenBank/DDBJ databases">
        <title>Whole genome shotgun sequence of Halomonas cupida NBRC 102219.</title>
        <authorList>
            <person name="Hosoyama A."/>
            <person name="Uohara A."/>
            <person name="Ohji S."/>
            <person name="Ichikawa N."/>
        </authorList>
    </citation>
    <scope>NUCLEOTIDE SEQUENCE [LARGE SCALE GENOMIC DNA]</scope>
    <source>
        <strain evidence="3 6">NBRC 102219</strain>
    </source>
</reference>